<dbReference type="Gene3D" id="3.30.70.330">
    <property type="match status" value="1"/>
</dbReference>
<dbReference type="Proteomes" id="UP000887572">
    <property type="component" value="Unplaced"/>
</dbReference>
<keyword evidence="2" id="KW-1133">Transmembrane helix</keyword>
<keyword evidence="1" id="KW-0694">RNA-binding</keyword>
<keyword evidence="2" id="KW-0812">Transmembrane</keyword>
<feature type="domain" description="Chromatin target of PRMT1 protein C-terminal" evidence="3">
    <location>
        <begin position="232"/>
        <end position="308"/>
    </location>
</feature>
<dbReference type="SUPFAM" id="SSF54928">
    <property type="entry name" value="RNA-binding domain, RBD"/>
    <property type="match status" value="1"/>
</dbReference>
<dbReference type="InterPro" id="IPR025715">
    <property type="entry name" value="FoP_C"/>
</dbReference>
<reference evidence="5" key="1">
    <citation type="submission" date="2022-11" db="UniProtKB">
        <authorList>
            <consortium name="WormBaseParasite"/>
        </authorList>
    </citation>
    <scope>IDENTIFICATION</scope>
</reference>
<evidence type="ECO:0000313" key="4">
    <source>
        <dbReference type="Proteomes" id="UP000887572"/>
    </source>
</evidence>
<sequence>MVVRVACLSCGWPTALLGIGFLSFFVWFCVLHRLFKRGICSTSEVIFIPYREYSTQGKGSRVVGVKRGGGRLVGASARPRFPQRGFVSGEVPAGQWKHDKFAEIYGGGKKRASGGSSLGVFKSIKSGLGGSIGARIARKATGRDSGGMVKLQMSNLPESVVTLDLEELFQDFNVFGVAVHYDEMGSHLGTADLFTDQQSALNILREFKDIAIDGQEIKFCLVTEGTDSVGAKRANIRDRLQRISGGANPIRKKSLVRKRISGGSIKKLSRAGGGRRRVVGGGVSAGKVEAKAKTAEELDKELEAYMKKL</sequence>
<evidence type="ECO:0000313" key="5">
    <source>
        <dbReference type="WBParaSite" id="Gr19_v10_g1574.t2"/>
    </source>
</evidence>
<feature type="transmembrane region" description="Helical" evidence="2">
    <location>
        <begin position="12"/>
        <end position="31"/>
    </location>
</feature>
<accession>A0A914HCA4</accession>
<dbReference type="GO" id="GO:0006406">
    <property type="term" value="P:mRNA export from nucleus"/>
    <property type="evidence" value="ECO:0007669"/>
    <property type="project" value="TreeGrafter"/>
</dbReference>
<evidence type="ECO:0000259" key="3">
    <source>
        <dbReference type="SMART" id="SM01218"/>
    </source>
</evidence>
<dbReference type="GO" id="GO:0005634">
    <property type="term" value="C:nucleus"/>
    <property type="evidence" value="ECO:0007669"/>
    <property type="project" value="TreeGrafter"/>
</dbReference>
<evidence type="ECO:0000256" key="1">
    <source>
        <dbReference type="ARBA" id="ARBA00022884"/>
    </source>
</evidence>
<dbReference type="WBParaSite" id="Gr19_v10_g1574.t2">
    <property type="protein sequence ID" value="Gr19_v10_g1574.t2"/>
    <property type="gene ID" value="Gr19_v10_g1574"/>
</dbReference>
<dbReference type="InterPro" id="IPR012677">
    <property type="entry name" value="Nucleotide-bd_a/b_plait_sf"/>
</dbReference>
<keyword evidence="4" id="KW-1185">Reference proteome</keyword>
<dbReference type="GO" id="GO:0003729">
    <property type="term" value="F:mRNA binding"/>
    <property type="evidence" value="ECO:0007669"/>
    <property type="project" value="TreeGrafter"/>
</dbReference>
<protein>
    <submittedName>
        <fullName evidence="5">Chromatin target of PRMT1 protein C-terminal domain-containing protein</fullName>
    </submittedName>
</protein>
<dbReference type="SMART" id="SM01218">
    <property type="entry name" value="FoP_duplication"/>
    <property type="match status" value="1"/>
</dbReference>
<dbReference type="InterPro" id="IPR051229">
    <property type="entry name" value="ALYREF_mRNA_export"/>
</dbReference>
<proteinExistence type="predicted"/>
<dbReference type="AlphaFoldDB" id="A0A914HCA4"/>
<dbReference type="PANTHER" id="PTHR19965">
    <property type="entry name" value="RNA AND EXPORT FACTOR BINDING PROTEIN"/>
    <property type="match status" value="1"/>
</dbReference>
<organism evidence="4 5">
    <name type="scientific">Globodera rostochiensis</name>
    <name type="common">Golden nematode worm</name>
    <name type="synonym">Heterodera rostochiensis</name>
    <dbReference type="NCBI Taxonomy" id="31243"/>
    <lineage>
        <taxon>Eukaryota</taxon>
        <taxon>Metazoa</taxon>
        <taxon>Ecdysozoa</taxon>
        <taxon>Nematoda</taxon>
        <taxon>Chromadorea</taxon>
        <taxon>Rhabditida</taxon>
        <taxon>Tylenchina</taxon>
        <taxon>Tylenchomorpha</taxon>
        <taxon>Tylenchoidea</taxon>
        <taxon>Heteroderidae</taxon>
        <taxon>Heteroderinae</taxon>
        <taxon>Globodera</taxon>
    </lineage>
</organism>
<dbReference type="Pfam" id="PF13865">
    <property type="entry name" value="FoP_duplication"/>
    <property type="match status" value="1"/>
</dbReference>
<keyword evidence="2" id="KW-0472">Membrane</keyword>
<dbReference type="InterPro" id="IPR035979">
    <property type="entry name" value="RBD_domain_sf"/>
</dbReference>
<evidence type="ECO:0000256" key="2">
    <source>
        <dbReference type="SAM" id="Phobius"/>
    </source>
</evidence>
<dbReference type="PANTHER" id="PTHR19965:SF82">
    <property type="entry name" value="THO COMPLEX SUBUNIT 4"/>
    <property type="match status" value="1"/>
</dbReference>
<name>A0A914HCA4_GLORO</name>